<evidence type="ECO:0000313" key="2">
    <source>
        <dbReference type="EMBL" id="KKL72772.1"/>
    </source>
</evidence>
<evidence type="ECO:0000256" key="1">
    <source>
        <dbReference type="SAM" id="Coils"/>
    </source>
</evidence>
<organism evidence="2">
    <name type="scientific">marine sediment metagenome</name>
    <dbReference type="NCBI Taxonomy" id="412755"/>
    <lineage>
        <taxon>unclassified sequences</taxon>
        <taxon>metagenomes</taxon>
        <taxon>ecological metagenomes</taxon>
    </lineage>
</organism>
<comment type="caution">
    <text evidence="2">The sequence shown here is derived from an EMBL/GenBank/DDBJ whole genome shotgun (WGS) entry which is preliminary data.</text>
</comment>
<keyword evidence="1" id="KW-0175">Coiled coil</keyword>
<dbReference type="EMBL" id="LAZR01025166">
    <property type="protein sequence ID" value="KKL72772.1"/>
    <property type="molecule type" value="Genomic_DNA"/>
</dbReference>
<feature type="coiled-coil region" evidence="1">
    <location>
        <begin position="114"/>
        <end position="148"/>
    </location>
</feature>
<sequence>MGKRFTDINIWFDKPWFIELTPDEKCAFMFIKDRCDNVGVWVPNFKIAETIIGAPINWDLLIQKVNGNIIILENGKWWMPDFCDFQYGKLKENCIPHKSYIVLLKKYGLFERVIKGYSKGMNTLQEKEKELEKELEKEKDKRGKKEEKHKYGEYSHVLLTDTEYQKIQTKTGNADKWIKILDEGIELKGYKYKSHYLAVLKWYKKDEPVSPKKKIYPVCAACGVSMQNPIRNNVRECYGCGEKHEWKVLMMKMKELNV</sequence>
<protein>
    <submittedName>
        <fullName evidence="2">Uncharacterized protein</fullName>
    </submittedName>
</protein>
<gene>
    <name evidence="2" type="ORF">LCGC14_2081570</name>
</gene>
<proteinExistence type="predicted"/>
<name>A0A0F9HCG0_9ZZZZ</name>
<accession>A0A0F9HCG0</accession>
<reference evidence="2" key="1">
    <citation type="journal article" date="2015" name="Nature">
        <title>Complex archaea that bridge the gap between prokaryotes and eukaryotes.</title>
        <authorList>
            <person name="Spang A."/>
            <person name="Saw J.H."/>
            <person name="Jorgensen S.L."/>
            <person name="Zaremba-Niedzwiedzka K."/>
            <person name="Martijn J."/>
            <person name="Lind A.E."/>
            <person name="van Eijk R."/>
            <person name="Schleper C."/>
            <person name="Guy L."/>
            <person name="Ettema T.J."/>
        </authorList>
    </citation>
    <scope>NUCLEOTIDE SEQUENCE</scope>
</reference>
<dbReference type="AlphaFoldDB" id="A0A0F9HCG0"/>